<organism evidence="2 3">
    <name type="scientific">Catenuloplanes nepalensis</name>
    <dbReference type="NCBI Taxonomy" id="587533"/>
    <lineage>
        <taxon>Bacteria</taxon>
        <taxon>Bacillati</taxon>
        <taxon>Actinomycetota</taxon>
        <taxon>Actinomycetes</taxon>
        <taxon>Micromonosporales</taxon>
        <taxon>Micromonosporaceae</taxon>
        <taxon>Catenuloplanes</taxon>
    </lineage>
</organism>
<dbReference type="EMBL" id="JAUSRA010000001">
    <property type="protein sequence ID" value="MDP9793678.1"/>
    <property type="molecule type" value="Genomic_DNA"/>
</dbReference>
<gene>
    <name evidence="2" type="ORF">J2S43_002190</name>
</gene>
<feature type="domain" description="DUF3152" evidence="1">
    <location>
        <begin position="1"/>
        <end position="58"/>
    </location>
</feature>
<sequence length="80" mass="8760">MINLMRWLQGLPAWGSVQDYHAGVMNHEIGHFLGFAHQGCPGRGELAPVMMQQSMGLDGCRPNVWPFTPAGEFVTGPLLP</sequence>
<evidence type="ECO:0000313" key="3">
    <source>
        <dbReference type="Proteomes" id="UP001240984"/>
    </source>
</evidence>
<dbReference type="SUPFAM" id="SSF55486">
    <property type="entry name" value="Metalloproteases ('zincins'), catalytic domain"/>
    <property type="match status" value="1"/>
</dbReference>
<dbReference type="RefSeq" id="WP_306828758.1">
    <property type="nucleotide sequence ID" value="NZ_JAUSRA010000001.1"/>
</dbReference>
<proteinExistence type="predicted"/>
<keyword evidence="3" id="KW-1185">Reference proteome</keyword>
<evidence type="ECO:0000313" key="2">
    <source>
        <dbReference type="EMBL" id="MDP9793678.1"/>
    </source>
</evidence>
<name>A0ABT9MQJ3_9ACTN</name>
<dbReference type="Proteomes" id="UP001240984">
    <property type="component" value="Unassembled WGS sequence"/>
</dbReference>
<accession>A0ABT9MQJ3</accession>
<reference evidence="2 3" key="1">
    <citation type="submission" date="2023-07" db="EMBL/GenBank/DDBJ databases">
        <title>Sequencing the genomes of 1000 actinobacteria strains.</title>
        <authorList>
            <person name="Klenk H.-P."/>
        </authorList>
    </citation>
    <scope>NUCLEOTIDE SEQUENCE [LARGE SCALE GENOMIC DNA]</scope>
    <source>
        <strain evidence="2 3">DSM 44710</strain>
    </source>
</reference>
<dbReference type="InterPro" id="IPR022603">
    <property type="entry name" value="DUF3152"/>
</dbReference>
<evidence type="ECO:0000259" key="1">
    <source>
        <dbReference type="Pfam" id="PF11350"/>
    </source>
</evidence>
<dbReference type="Pfam" id="PF11350">
    <property type="entry name" value="DUF3152"/>
    <property type="match status" value="1"/>
</dbReference>
<comment type="caution">
    <text evidence="2">The sequence shown here is derived from an EMBL/GenBank/DDBJ whole genome shotgun (WGS) entry which is preliminary data.</text>
</comment>
<protein>
    <recommendedName>
        <fullName evidence="1">DUF3152 domain-containing protein</fullName>
    </recommendedName>
</protein>